<dbReference type="RefSeq" id="WP_043145263.1">
    <property type="nucleotide sequence ID" value="NZ_JSUQ01000020.1"/>
</dbReference>
<evidence type="ECO:0000313" key="1">
    <source>
        <dbReference type="EMBL" id="KHQ51080.1"/>
    </source>
</evidence>
<evidence type="ECO:0000313" key="2">
    <source>
        <dbReference type="Proteomes" id="UP000030960"/>
    </source>
</evidence>
<dbReference type="Proteomes" id="UP000030960">
    <property type="component" value="Unassembled WGS sequence"/>
</dbReference>
<sequence>MKRAPNAYTFSSLAKVASGEATISDDGKKWYPARPEGLRSFRSRLRLAWEVFSGRADVIRWPGNQSGHIGPEDAPND</sequence>
<reference evidence="1 2" key="1">
    <citation type="submission" date="2014-10" db="EMBL/GenBank/DDBJ databases">
        <title>Genome sequence of Ponticoccus sp. strain UMTAT08 isolated from clonal culture of toxic dinoflagellate Alexandrium tamiyavanichii.</title>
        <authorList>
            <person name="Gan H.Y."/>
            <person name="Muhd D.-D."/>
            <person name="Mohd Noor M.E."/>
            <person name="Yeong Y.S."/>
            <person name="Usup G."/>
        </authorList>
    </citation>
    <scope>NUCLEOTIDE SEQUENCE [LARGE SCALE GENOMIC DNA]</scope>
    <source>
        <strain evidence="1 2">UMTAT08</strain>
    </source>
</reference>
<name>A0A0B3RII6_9RHOB</name>
<organism evidence="1 2">
    <name type="scientific">Mameliella alba</name>
    <dbReference type="NCBI Taxonomy" id="561184"/>
    <lineage>
        <taxon>Bacteria</taxon>
        <taxon>Pseudomonadati</taxon>
        <taxon>Pseudomonadota</taxon>
        <taxon>Alphaproteobacteria</taxon>
        <taxon>Rhodobacterales</taxon>
        <taxon>Roseobacteraceae</taxon>
        <taxon>Mameliella</taxon>
    </lineage>
</organism>
<proteinExistence type="predicted"/>
<keyword evidence="2" id="KW-1185">Reference proteome</keyword>
<dbReference type="AlphaFoldDB" id="A0A0B3RII6"/>
<protein>
    <submittedName>
        <fullName evidence="1">Uncharacterized protein</fullName>
    </submittedName>
</protein>
<comment type="caution">
    <text evidence="1">The sequence shown here is derived from an EMBL/GenBank/DDBJ whole genome shotgun (WGS) entry which is preliminary data.</text>
</comment>
<gene>
    <name evidence="1" type="ORF">OA50_04451</name>
</gene>
<dbReference type="EMBL" id="JSUQ01000020">
    <property type="protein sequence ID" value="KHQ51080.1"/>
    <property type="molecule type" value="Genomic_DNA"/>
</dbReference>
<accession>A0A0B3RII6</accession>
<dbReference type="OrthoDB" id="9798407at2"/>